<dbReference type="HOGENOM" id="CLU_1369984_0_0_7"/>
<dbReference type="RefSeq" id="WP_039649236.1">
    <property type="nucleotide sequence ID" value="NZ_CP007770.1"/>
</dbReference>
<dbReference type="STRING" id="1031564.CINS_0295"/>
<dbReference type="AlphaFoldDB" id="A0A0A8H0I8"/>
<dbReference type="EMBL" id="CP007770">
    <property type="protein sequence ID" value="AJC87295.1"/>
    <property type="molecule type" value="Genomic_DNA"/>
</dbReference>
<organism evidence="1 2">
    <name type="scientific">Campylobacter insulaenigrae NCTC 12927</name>
    <dbReference type="NCBI Taxonomy" id="1031564"/>
    <lineage>
        <taxon>Bacteria</taxon>
        <taxon>Pseudomonadati</taxon>
        <taxon>Campylobacterota</taxon>
        <taxon>Epsilonproteobacteria</taxon>
        <taxon>Campylobacterales</taxon>
        <taxon>Campylobacteraceae</taxon>
        <taxon>Campylobacter</taxon>
    </lineage>
</organism>
<proteinExistence type="predicted"/>
<name>A0A0A8H0I8_9BACT</name>
<evidence type="ECO:0000313" key="1">
    <source>
        <dbReference type="EMBL" id="AJC87295.1"/>
    </source>
</evidence>
<dbReference type="GeneID" id="74431112"/>
<sequence length="199" mass="23603">MIFLHRQNSLEQYIEKNYGVEIDLRFNGDLVLNHDVLIENQCYPLFKDKIRFVKNIPIICNIKESNLEEKVIKLLGDKYDYYFLDSQIPDILRLSKNGYQSKFIIRISDVEPYSEKLIQISKPKYVWIDYSQFDNFKIEHYKEFILSGIIPNIKKVIPILVSPELYDLSYVKFVKSIQEILPKGFAVCTKNPDLWSCYV</sequence>
<reference evidence="1 2" key="1">
    <citation type="journal article" date="2014" name="Genome Biol. Evol.">
        <title>Comparative Genomics of the Campylobacter lari Group.</title>
        <authorList>
            <person name="Miller W.G."/>
            <person name="Yee E."/>
            <person name="Chapman M.H."/>
            <person name="Smith T.P."/>
            <person name="Bono J.L."/>
            <person name="Huynh S."/>
            <person name="Parker C.T."/>
            <person name="Vandamme P."/>
            <person name="Luong K."/>
            <person name="Korlach J."/>
        </authorList>
    </citation>
    <scope>NUCLEOTIDE SEQUENCE [LARGE SCALE GENOMIC DNA]</scope>
    <source>
        <strain evidence="1 2">NCTC 12927</strain>
    </source>
</reference>
<gene>
    <name evidence="1" type="ORF">CINS_0295</name>
</gene>
<accession>A0A0A8H0I8</accession>
<evidence type="ECO:0000313" key="2">
    <source>
        <dbReference type="Proteomes" id="UP000031163"/>
    </source>
</evidence>
<protein>
    <submittedName>
        <fullName evidence="1">Phospholipase / phosphodiesterase</fullName>
    </submittedName>
</protein>
<dbReference type="KEGG" id="cis:CINS_0295"/>
<dbReference type="Proteomes" id="UP000031163">
    <property type="component" value="Chromosome"/>
</dbReference>